<name>A5TTY4_FUSNP</name>
<gene>
    <name evidence="2" type="ORF">FNP_0552</name>
</gene>
<protein>
    <submittedName>
        <fullName evidence="2">Uncharacterized protein</fullName>
    </submittedName>
</protein>
<dbReference type="AlphaFoldDB" id="A5TTY4"/>
<evidence type="ECO:0000256" key="1">
    <source>
        <dbReference type="SAM" id="Phobius"/>
    </source>
</evidence>
<reference evidence="2" key="1">
    <citation type="submission" date="2006-07" db="EMBL/GenBank/DDBJ databases">
        <authorList>
            <person name="Qin X."/>
            <person name="Weinstock G.M."/>
        </authorList>
    </citation>
    <scope>NUCLEOTIDE SEQUENCE [LARGE SCALE GENOMIC DNA]</scope>
    <source>
        <strain evidence="2">ATCC 10953</strain>
    </source>
</reference>
<reference evidence="2" key="2">
    <citation type="submission" date="2007-05" db="EMBL/GenBank/DDBJ databases">
        <title>Genome sequence of Fusobacterium nucleatum subspecies polymorphum - a genetically tractable Fusobacterium.</title>
        <authorList>
            <person name="Karpathy S.E."/>
            <person name="Xiang Q."/>
            <person name="Gioia J."/>
            <person name="Jiang H."/>
            <person name="Liu Y."/>
            <person name="Petrosino J.F."/>
            <person name="Yerrapragada S."/>
            <person name="Fox G.E."/>
            <person name="Kinder Haake S."/>
            <person name="Weinstock G.M."/>
            <person name="Highlander S.K."/>
        </authorList>
    </citation>
    <scope>NUCLEOTIDE SEQUENCE [LARGE SCALE GENOMIC DNA]</scope>
    <source>
        <strain evidence="2">ATCC 10953</strain>
    </source>
</reference>
<feature type="transmembrane region" description="Helical" evidence="1">
    <location>
        <begin position="55"/>
        <end position="73"/>
    </location>
</feature>
<keyword evidence="1" id="KW-0812">Transmembrane</keyword>
<accession>A5TTY4</accession>
<proteinExistence type="predicted"/>
<sequence length="104" mass="11934">MGIKVSPFFERLYSTLGGICGYSFLIIILSSSSSFNVLVKVLKEIFPILLFNSLYLIKGEFSYNLYMIIILYFPPINDKVYPKPVSSSFIFFSTQLLFSIYTLL</sequence>
<feature type="transmembrane region" description="Helical" evidence="1">
    <location>
        <begin position="85"/>
        <end position="103"/>
    </location>
</feature>
<keyword evidence="1" id="KW-0472">Membrane</keyword>
<dbReference type="Proteomes" id="UP000001921">
    <property type="component" value="Chromosome"/>
</dbReference>
<keyword evidence="1" id="KW-1133">Transmembrane helix</keyword>
<dbReference type="EMBL" id="CM000440">
    <property type="protein sequence ID" value="EDK88359.1"/>
    <property type="molecule type" value="Genomic_DNA"/>
</dbReference>
<organism evidence="2">
    <name type="scientific">Fusobacterium polymorphum ATCC 10953</name>
    <dbReference type="NCBI Taxonomy" id="393480"/>
    <lineage>
        <taxon>Bacteria</taxon>
        <taxon>Fusobacteriati</taxon>
        <taxon>Fusobacteriota</taxon>
        <taxon>Fusobacteriia</taxon>
        <taxon>Fusobacteriales</taxon>
        <taxon>Fusobacteriaceae</taxon>
        <taxon>Fusobacterium</taxon>
    </lineage>
</organism>
<evidence type="ECO:0000313" key="2">
    <source>
        <dbReference type="EMBL" id="EDK88359.1"/>
    </source>
</evidence>
<feature type="transmembrane region" description="Helical" evidence="1">
    <location>
        <begin position="12"/>
        <end position="35"/>
    </location>
</feature>
<dbReference type="HOGENOM" id="CLU_2246059_0_0_0"/>